<dbReference type="EMBL" id="LLEI02000074">
    <property type="protein sequence ID" value="OAJ92608.1"/>
    <property type="molecule type" value="Genomic_DNA"/>
</dbReference>
<dbReference type="GO" id="GO:0015891">
    <property type="term" value="P:siderophore transport"/>
    <property type="evidence" value="ECO:0007669"/>
    <property type="project" value="InterPro"/>
</dbReference>
<dbReference type="InterPro" id="IPR006260">
    <property type="entry name" value="TonB/TolA_C"/>
</dbReference>
<dbReference type="Gene3D" id="3.30.2420.10">
    <property type="entry name" value="TonB"/>
    <property type="match status" value="1"/>
</dbReference>
<organism evidence="12 13">
    <name type="scientific">Vibrio bivalvicida</name>
    <dbReference type="NCBI Taxonomy" id="1276888"/>
    <lineage>
        <taxon>Bacteria</taxon>
        <taxon>Pseudomonadati</taxon>
        <taxon>Pseudomonadota</taxon>
        <taxon>Gammaproteobacteria</taxon>
        <taxon>Vibrionales</taxon>
        <taxon>Vibrionaceae</taxon>
        <taxon>Vibrio</taxon>
        <taxon>Vibrio oreintalis group</taxon>
    </lineage>
</organism>
<proteinExistence type="inferred from homology"/>
<evidence type="ECO:0000256" key="4">
    <source>
        <dbReference type="ARBA" id="ARBA00022475"/>
    </source>
</evidence>
<dbReference type="GO" id="GO:0031992">
    <property type="term" value="F:energy transducer activity"/>
    <property type="evidence" value="ECO:0007669"/>
    <property type="project" value="InterPro"/>
</dbReference>
<dbReference type="PANTHER" id="PTHR33446">
    <property type="entry name" value="PROTEIN TONB-RELATED"/>
    <property type="match status" value="1"/>
</dbReference>
<dbReference type="AlphaFoldDB" id="A0A177XVE8"/>
<dbReference type="NCBIfam" id="TIGR01352">
    <property type="entry name" value="tonB_Cterm"/>
    <property type="match status" value="1"/>
</dbReference>
<evidence type="ECO:0000313" key="13">
    <source>
        <dbReference type="Proteomes" id="UP000078406"/>
    </source>
</evidence>
<reference evidence="12 13" key="1">
    <citation type="journal article" date="2016" name="Syst. Appl. Microbiol.">
        <title>Vibrio bivalvicida sp. nov., a novel larval pathogen for bivalve molluscs reared in a hatchery.</title>
        <authorList>
            <person name="Dubert J."/>
            <person name="Romalde J.L."/>
            <person name="Prado S."/>
            <person name="Barja J.L."/>
        </authorList>
    </citation>
    <scope>NUCLEOTIDE SEQUENCE [LARGE SCALE GENOMIC DNA]</scope>
    <source>
        <strain evidence="12 13">605</strain>
    </source>
</reference>
<comment type="similarity">
    <text evidence="2 10">Belongs to the TonB family.</text>
</comment>
<dbReference type="Proteomes" id="UP000078406">
    <property type="component" value="Unassembled WGS sequence"/>
</dbReference>
<name>A0A177XVE8_9VIBR</name>
<dbReference type="InterPro" id="IPR003538">
    <property type="entry name" value="TonB"/>
</dbReference>
<keyword evidence="6" id="KW-0812">Transmembrane</keyword>
<keyword evidence="5 10" id="KW-0997">Cell inner membrane</keyword>
<feature type="domain" description="TonB C-terminal" evidence="11">
    <location>
        <begin position="25"/>
        <end position="111"/>
    </location>
</feature>
<sequence>MRFIEIFLVLLLVGCASPEENTAPPTYQELTPIERVFPKYPKLAVESQLSGFVVMTFNVNQQGHVTDITVVESNPEGVFDEAAVQALSKWKYGPLNHAESVLQKQKLEFKI</sequence>
<accession>A0A177XVE8</accession>
<dbReference type="Pfam" id="PF03544">
    <property type="entry name" value="TonB_C"/>
    <property type="match status" value="1"/>
</dbReference>
<evidence type="ECO:0000256" key="6">
    <source>
        <dbReference type="ARBA" id="ARBA00022692"/>
    </source>
</evidence>
<dbReference type="InterPro" id="IPR051045">
    <property type="entry name" value="TonB-dependent_transducer"/>
</dbReference>
<comment type="function">
    <text evidence="10">Interacts with outer membrane receptor proteins that carry out high-affinity binding and energy dependent uptake into the periplasmic space of specific substrates. It could act to transduce energy from the cytoplasmic membrane to specific energy-requiring processes in the outer membrane, resulting in the release into the periplasm of ligands bound by these outer membrane proteins.</text>
</comment>
<evidence type="ECO:0000256" key="1">
    <source>
        <dbReference type="ARBA" id="ARBA00004383"/>
    </source>
</evidence>
<dbReference type="RefSeq" id="WP_054963687.1">
    <property type="nucleotide sequence ID" value="NZ_LLEI02000074.1"/>
</dbReference>
<keyword evidence="3 10" id="KW-0813">Transport</keyword>
<evidence type="ECO:0000256" key="3">
    <source>
        <dbReference type="ARBA" id="ARBA00022448"/>
    </source>
</evidence>
<protein>
    <recommendedName>
        <fullName evidence="10">Protein TonB</fullName>
    </recommendedName>
</protein>
<dbReference type="GO" id="GO:0005886">
    <property type="term" value="C:plasma membrane"/>
    <property type="evidence" value="ECO:0007669"/>
    <property type="project" value="UniProtKB-SubCell"/>
</dbReference>
<keyword evidence="8" id="KW-1133">Transmembrane helix</keyword>
<comment type="subcellular location">
    <subcellularLocation>
        <location evidence="1 10">Cell inner membrane</location>
        <topology evidence="1 10">Single-pass membrane protein</topology>
        <orientation evidence="1 10">Periplasmic side</orientation>
    </subcellularLocation>
</comment>
<dbReference type="PROSITE" id="PS52015">
    <property type="entry name" value="TONB_CTD"/>
    <property type="match status" value="1"/>
</dbReference>
<dbReference type="GO" id="GO:0030288">
    <property type="term" value="C:outer membrane-bounded periplasmic space"/>
    <property type="evidence" value="ECO:0007669"/>
    <property type="project" value="InterPro"/>
</dbReference>
<evidence type="ECO:0000313" key="12">
    <source>
        <dbReference type="EMBL" id="OAJ92608.1"/>
    </source>
</evidence>
<dbReference type="PANTHER" id="PTHR33446:SF14">
    <property type="entry name" value="PROTEIN TONB"/>
    <property type="match status" value="1"/>
</dbReference>
<dbReference type="GO" id="GO:0015031">
    <property type="term" value="P:protein transport"/>
    <property type="evidence" value="ECO:0007669"/>
    <property type="project" value="UniProtKB-UniRule"/>
</dbReference>
<keyword evidence="4 10" id="KW-1003">Cell membrane</keyword>
<dbReference type="InterPro" id="IPR037682">
    <property type="entry name" value="TonB_C"/>
</dbReference>
<keyword evidence="10" id="KW-0735">Signal-anchor</keyword>
<evidence type="ECO:0000256" key="7">
    <source>
        <dbReference type="ARBA" id="ARBA00022927"/>
    </source>
</evidence>
<evidence type="ECO:0000256" key="5">
    <source>
        <dbReference type="ARBA" id="ARBA00022519"/>
    </source>
</evidence>
<gene>
    <name evidence="12" type="ORF">APB76_19125</name>
</gene>
<keyword evidence="9" id="KW-0472">Membrane</keyword>
<evidence type="ECO:0000256" key="9">
    <source>
        <dbReference type="ARBA" id="ARBA00023136"/>
    </source>
</evidence>
<evidence type="ECO:0000259" key="11">
    <source>
        <dbReference type="PROSITE" id="PS52015"/>
    </source>
</evidence>
<keyword evidence="7 10" id="KW-0653">Protein transport</keyword>
<evidence type="ECO:0000256" key="2">
    <source>
        <dbReference type="ARBA" id="ARBA00006555"/>
    </source>
</evidence>
<dbReference type="SUPFAM" id="SSF74653">
    <property type="entry name" value="TolA/TonB C-terminal domain"/>
    <property type="match status" value="1"/>
</dbReference>
<evidence type="ECO:0000256" key="10">
    <source>
        <dbReference type="RuleBase" id="RU362123"/>
    </source>
</evidence>
<dbReference type="PRINTS" id="PR01374">
    <property type="entry name" value="TONBPROTEIN"/>
</dbReference>
<comment type="caution">
    <text evidence="12">The sequence shown here is derived from an EMBL/GenBank/DDBJ whole genome shotgun (WGS) entry which is preliminary data.</text>
</comment>
<evidence type="ECO:0000256" key="8">
    <source>
        <dbReference type="ARBA" id="ARBA00022989"/>
    </source>
</evidence>
<dbReference type="GO" id="GO:0055085">
    <property type="term" value="P:transmembrane transport"/>
    <property type="evidence" value="ECO:0007669"/>
    <property type="project" value="InterPro"/>
</dbReference>